<dbReference type="Proteomes" id="UP000000424">
    <property type="component" value="Chromosome"/>
</dbReference>
<dbReference type="RefSeq" id="WP_010882812.1">
    <property type="nucleotide sequence ID" value="NC_005043.1"/>
</dbReference>
<evidence type="ECO:0008006" key="4">
    <source>
        <dbReference type="Google" id="ProtNLM"/>
    </source>
</evidence>
<organism evidence="2 3">
    <name type="scientific">Chlamydia pneumoniae</name>
    <name type="common">Chlamydophila pneumoniae</name>
    <dbReference type="NCBI Taxonomy" id="83558"/>
    <lineage>
        <taxon>Bacteria</taxon>
        <taxon>Pseudomonadati</taxon>
        <taxon>Chlamydiota</taxon>
        <taxon>Chlamydiia</taxon>
        <taxon>Chlamydiales</taxon>
        <taxon>Chlamydiaceae</taxon>
        <taxon>Chlamydia/Chlamydophila group</taxon>
        <taxon>Chlamydia</taxon>
    </lineage>
</organism>
<dbReference type="InterPro" id="IPR006974">
    <property type="entry name" value="DUF648"/>
</dbReference>
<keyword evidence="1" id="KW-0472">Membrane</keyword>
<accession>A0ABM5LC42</accession>
<feature type="transmembrane region" description="Helical" evidence="1">
    <location>
        <begin position="64"/>
        <end position="83"/>
    </location>
</feature>
<dbReference type="EMBL" id="AE009440">
    <property type="protein sequence ID" value="AAP98096.1"/>
    <property type="molecule type" value="Genomic_DNA"/>
</dbReference>
<proteinExistence type="predicted"/>
<dbReference type="GeneID" id="45050209"/>
<keyword evidence="1" id="KW-0812">Transmembrane</keyword>
<name>A0ABM5LC42_CHLPN</name>
<gene>
    <name evidence="2" type="ordered locus">CpB0163</name>
</gene>
<protein>
    <recommendedName>
        <fullName evidence="4">Adherence factor</fullName>
    </recommendedName>
</protein>
<sequence length="342" mass="38868">MKLYSISSDVDTPWIFQLMSKVDSYLFLGGNRIKVVSIVMQEPNLIIGKVENVRISTIVKILKILSFLIFPLILIALALHYFLHAKYANHLLVSKILERAPQYVPIPGRSGDTASHYKLTTLVPVSQKNLQAMGSNPLEVEAALRTTKPSFFCVPAKYRQIIISSHGIRFSLDLEQLADDINLDSVSWPTEYLNSTMDFCSKADKRVIQNVQNLRTGTYINSVGKRSLLKFMLQHLFIDGITQENPEALPNNTSGRLTLFPSVRYIYSHFTPQNPTIWPQVFFRQGPLDEDRGGGFEILEQLQELGVRFPICPSQGPDNPNFQGFQGIRIYWEDSYQPNKEV</sequence>
<evidence type="ECO:0000313" key="3">
    <source>
        <dbReference type="Proteomes" id="UP000000424"/>
    </source>
</evidence>
<dbReference type="Pfam" id="PF04890">
    <property type="entry name" value="DUF648"/>
    <property type="match status" value="1"/>
</dbReference>
<evidence type="ECO:0000313" key="2">
    <source>
        <dbReference type="EMBL" id="AAP98096.1"/>
    </source>
</evidence>
<keyword evidence="3" id="KW-1185">Reference proteome</keyword>
<keyword evidence="1" id="KW-1133">Transmembrane helix</keyword>
<reference evidence="2" key="1">
    <citation type="submission" date="2002-05" db="EMBL/GenBank/DDBJ databases">
        <title>The genome sequence of Chlamydia pneumoniae TW183 and comparison with other Chlamydia strains based on whole genome sequence analysis.</title>
        <authorList>
            <person name="Geng M.M."/>
            <person name="Schuhmacher A."/>
            <person name="Muehldorfer I."/>
            <person name="Bensch K.W."/>
            <person name="Schaefer K.P."/>
            <person name="Schneider S."/>
            <person name="Pohl T."/>
            <person name="Essig A."/>
            <person name="Marre R."/>
            <person name="Melchers K."/>
        </authorList>
    </citation>
    <scope>NUCLEOTIDE SEQUENCE [LARGE SCALE GENOMIC DNA]</scope>
    <source>
        <strain evidence="2">TW-183</strain>
    </source>
</reference>
<evidence type="ECO:0000256" key="1">
    <source>
        <dbReference type="SAM" id="Phobius"/>
    </source>
</evidence>